<name>A0ABX2TER6_9PROT</name>
<dbReference type="SUPFAM" id="SSF56762">
    <property type="entry name" value="HydB/Nqo4-like"/>
    <property type="match status" value="1"/>
</dbReference>
<dbReference type="Gene3D" id="1.10.645.10">
    <property type="entry name" value="Cytochrome-c3 Hydrogenase, chain B"/>
    <property type="match status" value="1"/>
</dbReference>
<reference evidence="1 2" key="1">
    <citation type="submission" date="2020-05" db="EMBL/GenBank/DDBJ databases">
        <title>Azospirillum oleiclasticum sp. nov, a nitrogen-fixing and heavy crude oil-emulsifying bacterium isolated from the crude oil of Yumen Oilfield.</title>
        <authorList>
            <person name="Wu D."/>
            <person name="Cai M."/>
            <person name="Zhang X."/>
        </authorList>
    </citation>
    <scope>NUCLEOTIDE SEQUENCE [LARGE SCALE GENOMIC DNA]</scope>
    <source>
        <strain evidence="1 2">ROY-1-1-2</strain>
    </source>
</reference>
<dbReference type="Pfam" id="PF00374">
    <property type="entry name" value="NiFeSe_Hases"/>
    <property type="match status" value="1"/>
</dbReference>
<dbReference type="Proteomes" id="UP000584642">
    <property type="component" value="Unassembled WGS sequence"/>
</dbReference>
<dbReference type="EMBL" id="JABFDB010000012">
    <property type="protein sequence ID" value="NYZ21653.1"/>
    <property type="molecule type" value="Genomic_DNA"/>
</dbReference>
<dbReference type="InterPro" id="IPR050867">
    <property type="entry name" value="NiFe/NiFeSe_hydrgnase_LSU"/>
</dbReference>
<proteinExistence type="predicted"/>
<organism evidence="1 2">
    <name type="scientific">Azospirillum oleiclasticum</name>
    <dbReference type="NCBI Taxonomy" id="2735135"/>
    <lineage>
        <taxon>Bacteria</taxon>
        <taxon>Pseudomonadati</taxon>
        <taxon>Pseudomonadota</taxon>
        <taxon>Alphaproteobacteria</taxon>
        <taxon>Rhodospirillales</taxon>
        <taxon>Azospirillaceae</taxon>
        <taxon>Azospirillum</taxon>
    </lineage>
</organism>
<protein>
    <submittedName>
        <fullName evidence="1">Hydrogenase</fullName>
    </submittedName>
</protein>
<evidence type="ECO:0000313" key="2">
    <source>
        <dbReference type="Proteomes" id="UP000584642"/>
    </source>
</evidence>
<dbReference type="RefSeq" id="WP_180283423.1">
    <property type="nucleotide sequence ID" value="NZ_JABFDB010000012.1"/>
</dbReference>
<dbReference type="InterPro" id="IPR029014">
    <property type="entry name" value="NiFe-Hase_large"/>
</dbReference>
<dbReference type="InterPro" id="IPR001501">
    <property type="entry name" value="Ni-dep_hyd_lsu"/>
</dbReference>
<accession>A0ABX2TER6</accession>
<gene>
    <name evidence="1" type="ORF">HND93_18220</name>
</gene>
<evidence type="ECO:0000313" key="1">
    <source>
        <dbReference type="EMBL" id="NYZ21653.1"/>
    </source>
</evidence>
<sequence>MSADAGRVELRLSLAAGRVARADVAVKRPVGAVRALAGRPVAEALRLVPLLFAVCGTAQGVAAVSACEAAMGVEPSPPQAAARALLALAEQAQSHAWHALVDGPRLLGEPVDAAGLARLRKAFDGMTRALRAEPGWLRPGGGPIAPDRAALAAAIDGAEQALFAAVFGGEPPADPDQLTAWTTAGATAAARLAARMLRDGSFGGAGVEPLPDLPAAWFAERLSTDPGFAERPTLDGRPAVTGPLARCGMPDGNGLAAHAAARLAEIAALPGRLRALLPDLTDDAGRAAPDAVDGSGAGVVETARGRLAHRVRLERGRVADFRSVAPTEWNFHPDGALARGLTGAEAGPGLEERVRLLVMALDPCVPWTLEIGTLAIGTPGAVGVHHA</sequence>
<comment type="caution">
    <text evidence="1">The sequence shown here is derived from an EMBL/GenBank/DDBJ whole genome shotgun (WGS) entry which is preliminary data.</text>
</comment>
<dbReference type="PANTHER" id="PTHR42958">
    <property type="entry name" value="HYDROGENASE-2 LARGE CHAIN"/>
    <property type="match status" value="1"/>
</dbReference>
<dbReference type="PANTHER" id="PTHR42958:SF4">
    <property type="entry name" value="HYDROGENASE EXPRESSION_FORMATION PROTEIN HUPK"/>
    <property type="match status" value="1"/>
</dbReference>
<keyword evidence="2" id="KW-1185">Reference proteome</keyword>